<evidence type="ECO:0000313" key="4">
    <source>
        <dbReference type="Proteomes" id="UP001056708"/>
    </source>
</evidence>
<feature type="transmembrane region" description="Helical" evidence="2">
    <location>
        <begin position="48"/>
        <end position="72"/>
    </location>
</feature>
<proteinExistence type="predicted"/>
<keyword evidence="2" id="KW-0812">Transmembrane</keyword>
<evidence type="ECO:0000313" key="3">
    <source>
        <dbReference type="EMBL" id="USR90305.1"/>
    </source>
</evidence>
<dbReference type="InterPro" id="IPR049774">
    <property type="entry name" value="EPS_HpsA-like"/>
</dbReference>
<name>A0ABY5AMR8_9CYAN</name>
<dbReference type="RefSeq" id="WP_252662320.1">
    <property type="nucleotide sequence ID" value="NZ_CP098611.1"/>
</dbReference>
<sequence length="1679" mass="184953">MATPHIWTPIKRWLRNTSKRLYTHFSRWLRRLLHRVAPPRRRRSQRRVAGFVLPTAVMLLLVLSLIVGAILLRTINRTEQVMLSRRDRIIYNAATPAIDRAKAKLEFMFDRDREPRLPSGIPAQDLLRTIMLNPGVPAADDPYTLPGETRIDINGDGNVDNAWAYREDSSGDGETDLTVAYSIIWEFPDGNPDLQTRARDLLVRQGPVSGEPRPGCGDGTIPIENGWLRDAVSTALLRKNFQVNAFVISEGEDRAVTTLEVQQEREASRLNKWGAWFRNDLEVFPGADFRWNGAMHTDGNFIVGNRSSAEFFQAYLVSGPGSCIYQAGASTSEITVSENDQFTGQVIAGLMNENTSSPGGTFHVWSEAVPTNENFVELNQDNDSVGNTTPADASLDPIRLFTEDVSQPRGNVNRSNDWKNFPSEDEVDEPRILNQRTDPPFIDDVYRADDRYGPVPVYGGDRDLRLIRGTEVVAGESQEVGLGVRVGEPITGASPETEKLIRLSVQADENPKELGLDGYWERRAWREGMRIIVGQRLELGNDPFSSPTEVSRNSDVPQVVNDLDLTANREHESLQRRSFRDNLAAAQTTAIYHWREGADGTDEAPVAALLTTVHPGTAETLKRAAIFEKPQIEFGVDPAYNALFGPVFGNDDDELLVDFFTGRGTNGWELDVSQLDIANNNVNNALQNLANFAGDPDGAFPPLQEPGAIHPSPAMTEWGNFSNLRRTLSNDLGSLADYSNKHTAALTLGALAYNLSYLDALDYGSISAELEALADRLLQLRDGSSSNGEVLFFPTGDLGDFANTYTAYKGGTDLDEDFNGDDDAPTLIILDDDDAPVVRMTPSPEAYIEALAYTDTTADAYETEDLQELARLIYLKEQVKRDRRFGFLPSDTTEHEEIVPFSISPAIASINFNQPSQDIIDDIENLDADNICGLGQRLGDCFDVDNSSVSTGGSSAVLQPLSAFAGKALNHQQEYEINADAEVELEMSFGCDWSQFGTSSDLQNFTLANSLCAISPKFPSLYYVLPSDDAAPIGNQPESETEVASFQLSNNHSSILNLTWLANNGSVQGYDLNQDGDIDDEIWYTSDGNFPQPSQPITFTAAQLTDVVIQPIGLETELTLPYVELNGLPSTIGCDNNASAGANPIINPNCQAYSLVYKDGTYFRVAFKDNAFYMGRDRMNTRALNVDLELLSNRVNNQLNGTTPSGDTWLAAGDDRDDALLDGGIVYAFREDGVREDAIERAPGGNCQNAGNIGSGCNTNVITGIDPRVNQNNGISPKSVNFNPDPDRQIHGFRIINGEDISRPTLGVQPFGLSFISDNPAFVQGNFNCHKTPGDSCDNVIEEFEVTLSDQNNWGPNRFYNQRQNTNRLDDNFANPDGDSWRYSEFLVDGFAILSDQFCDGSVEDLLIVTPATSSVGLGNELRQALVDLGRDASSGEVDNVYGCFRNTGRRVTSYSSFLRPNGTIPDNEVWLRENPADAGSPIRIASSGNPLAFLKGIGDFGPDGQYAGNYLSRASINNPQLRQSLVEAADEQRVNAMMISGITPSRALQSYGGLHNFPRFNEEWRDRDVLISGSLMQLRFSNYATGPYDHDAWEPTGPNSAPVEAEVIGYYGPPTRLWGYDVALQLTRVGPVSSRQTRVERVRSEFYREPSADDLYIQNLRCAVYDGRTIDPQATGCS</sequence>
<reference evidence="3" key="1">
    <citation type="submission" date="2022-06" db="EMBL/GenBank/DDBJ databases">
        <title>Genome sequence of Phormidium yuhuli AB48 isolated from an industrial photobioreactor environment.</title>
        <authorList>
            <person name="Qiu Y."/>
            <person name="Noonan A.J.C."/>
            <person name="Dofher K."/>
            <person name="Koch M."/>
            <person name="Kieft B."/>
            <person name="Lin X."/>
            <person name="Ziels R.M."/>
            <person name="Hallam S.J."/>
        </authorList>
    </citation>
    <scope>NUCLEOTIDE SEQUENCE</scope>
    <source>
        <strain evidence="3">AB48</strain>
    </source>
</reference>
<feature type="region of interest" description="Disordered" evidence="1">
    <location>
        <begin position="407"/>
        <end position="426"/>
    </location>
</feature>
<evidence type="ECO:0000256" key="1">
    <source>
        <dbReference type="SAM" id="MobiDB-lite"/>
    </source>
</evidence>
<organism evidence="3 4">
    <name type="scientific">Phormidium yuhuli AB48</name>
    <dbReference type="NCBI Taxonomy" id="2940671"/>
    <lineage>
        <taxon>Bacteria</taxon>
        <taxon>Bacillati</taxon>
        <taxon>Cyanobacteriota</taxon>
        <taxon>Cyanophyceae</taxon>
        <taxon>Oscillatoriophycideae</taxon>
        <taxon>Oscillatoriales</taxon>
        <taxon>Oscillatoriaceae</taxon>
        <taxon>Phormidium</taxon>
        <taxon>Phormidium yuhuli</taxon>
    </lineage>
</organism>
<protein>
    <submittedName>
        <fullName evidence="3">Hormogonium polysaccharide biosynthesis protein HpsA</fullName>
    </submittedName>
</protein>
<keyword evidence="2" id="KW-1133">Transmembrane helix</keyword>
<dbReference type="Proteomes" id="UP001056708">
    <property type="component" value="Chromosome"/>
</dbReference>
<dbReference type="EMBL" id="CP098611">
    <property type="protein sequence ID" value="USR90305.1"/>
    <property type="molecule type" value="Genomic_DNA"/>
</dbReference>
<gene>
    <name evidence="3" type="primary">hpsA</name>
    <name evidence="3" type="ORF">NEA10_15855</name>
</gene>
<dbReference type="NCBIfam" id="NF038301">
    <property type="entry name" value="EPS_HpsA"/>
    <property type="match status" value="1"/>
</dbReference>
<accession>A0ABY5AMR8</accession>
<evidence type="ECO:0000256" key="2">
    <source>
        <dbReference type="SAM" id="Phobius"/>
    </source>
</evidence>
<keyword evidence="4" id="KW-1185">Reference proteome</keyword>
<keyword evidence="2" id="KW-0472">Membrane</keyword>